<dbReference type="EMBL" id="CADCVP010000310">
    <property type="protein sequence ID" value="CAA9516728.1"/>
    <property type="molecule type" value="Genomic_DNA"/>
</dbReference>
<dbReference type="Pfam" id="PF13524">
    <property type="entry name" value="Glyco_trans_1_2"/>
    <property type="match status" value="1"/>
</dbReference>
<dbReference type="Gene3D" id="3.40.50.2000">
    <property type="entry name" value="Glycogen Phosphorylase B"/>
    <property type="match status" value="2"/>
</dbReference>
<accession>A0A6J4T8K1</accession>
<proteinExistence type="predicted"/>
<dbReference type="InterPro" id="IPR055259">
    <property type="entry name" value="YkvP/CgeB_Glyco_trans-like"/>
</dbReference>
<evidence type="ECO:0000259" key="1">
    <source>
        <dbReference type="Pfam" id="PF13524"/>
    </source>
</evidence>
<protein>
    <recommendedName>
        <fullName evidence="1">Spore protein YkvP/CgeB glycosyl transferase-like domain-containing protein</fullName>
    </recommendedName>
</protein>
<dbReference type="CDD" id="cd03801">
    <property type="entry name" value="GT4_PimA-like"/>
    <property type="match status" value="1"/>
</dbReference>
<organism evidence="2">
    <name type="scientific">uncultured Solirubrobacteraceae bacterium</name>
    <dbReference type="NCBI Taxonomy" id="1162706"/>
    <lineage>
        <taxon>Bacteria</taxon>
        <taxon>Bacillati</taxon>
        <taxon>Actinomycetota</taxon>
        <taxon>Thermoleophilia</taxon>
        <taxon>Solirubrobacterales</taxon>
        <taxon>Solirubrobacteraceae</taxon>
        <taxon>environmental samples</taxon>
    </lineage>
</organism>
<name>A0A6J4T8K1_9ACTN</name>
<gene>
    <name evidence="2" type="ORF">AVDCRST_MAG69-2809</name>
</gene>
<sequence>MTRLPNTLFVGRQRTAVTWYRCALPAEFLGCDWISVDDRSGTLEQVTGRDGVEIPESEWASYDVVVLQQPRGADWVKRIRSLQASGTVVLFEIDDYVQAVRKAADHDFRAVEDREAVRGLELAMRVADGIICSTEWLARRYRAFNGRAYVCRNGLDLGRYALTRPPRDAPVIGWAGATGHRNAVEPWLHAIVDVMRERPEVGFVSIGQPFDRLVAAQVGEERCVGVPFTMLESYPAAMTLMDIAIAPAGKSQFFRGKSDLRFLEAGALGIATVADPGVYPTVEHGVTGLHAATPAEAGEHLLALVDDPGRREAIGAAARAYVRRERDMRVMSRQWEAVLHDVTGDPTELPVPLVAAPAAAARRRSRR</sequence>
<dbReference type="SUPFAM" id="SSF53756">
    <property type="entry name" value="UDP-Glycosyltransferase/glycogen phosphorylase"/>
    <property type="match status" value="1"/>
</dbReference>
<dbReference type="AlphaFoldDB" id="A0A6J4T8K1"/>
<feature type="domain" description="Spore protein YkvP/CgeB glycosyl transferase-like" evidence="1">
    <location>
        <begin position="195"/>
        <end position="334"/>
    </location>
</feature>
<evidence type="ECO:0000313" key="2">
    <source>
        <dbReference type="EMBL" id="CAA9516728.1"/>
    </source>
</evidence>
<reference evidence="2" key="1">
    <citation type="submission" date="2020-02" db="EMBL/GenBank/DDBJ databases">
        <authorList>
            <person name="Meier V. D."/>
        </authorList>
    </citation>
    <scope>NUCLEOTIDE SEQUENCE</scope>
    <source>
        <strain evidence="2">AVDCRST_MAG69</strain>
    </source>
</reference>